<name>A0A9Q8WGA8_9PEZI</name>
<accession>A0A9Q8WGA8</accession>
<dbReference type="EMBL" id="CP019476">
    <property type="protein sequence ID" value="UQC82191.1"/>
    <property type="molecule type" value="Genomic_DNA"/>
</dbReference>
<evidence type="ECO:0000313" key="2">
    <source>
        <dbReference type="Proteomes" id="UP000830671"/>
    </source>
</evidence>
<dbReference type="AlphaFoldDB" id="A0A9Q8WGA8"/>
<proteinExistence type="predicted"/>
<reference evidence="1" key="1">
    <citation type="journal article" date="2021" name="Mol. Plant Microbe Interact.">
        <title>Complete Genome Sequence of the Plant-Pathogenic Fungus Colletotrichum lupini.</title>
        <authorList>
            <person name="Baroncelli R."/>
            <person name="Pensec F."/>
            <person name="Da Lio D."/>
            <person name="Boufleur T."/>
            <person name="Vicente I."/>
            <person name="Sarrocco S."/>
            <person name="Picot A."/>
            <person name="Baraldi E."/>
            <person name="Sukno S."/>
            <person name="Thon M."/>
            <person name="Le Floch G."/>
        </authorList>
    </citation>
    <scope>NUCLEOTIDE SEQUENCE</scope>
    <source>
        <strain evidence="1">IMI 504893</strain>
    </source>
</reference>
<dbReference type="RefSeq" id="XP_049143814.1">
    <property type="nucleotide sequence ID" value="XM_049286671.1"/>
</dbReference>
<protein>
    <submittedName>
        <fullName evidence="1">Uncharacterized protein</fullName>
    </submittedName>
</protein>
<dbReference type="GeneID" id="73341681"/>
<dbReference type="KEGG" id="clup:CLUP02_07678"/>
<keyword evidence="2" id="KW-1185">Reference proteome</keyword>
<evidence type="ECO:0000313" key="1">
    <source>
        <dbReference type="EMBL" id="UQC82191.1"/>
    </source>
</evidence>
<dbReference type="Proteomes" id="UP000830671">
    <property type="component" value="Chromosome 4"/>
</dbReference>
<organism evidence="1 2">
    <name type="scientific">Colletotrichum lupini</name>
    <dbReference type="NCBI Taxonomy" id="145971"/>
    <lineage>
        <taxon>Eukaryota</taxon>
        <taxon>Fungi</taxon>
        <taxon>Dikarya</taxon>
        <taxon>Ascomycota</taxon>
        <taxon>Pezizomycotina</taxon>
        <taxon>Sordariomycetes</taxon>
        <taxon>Hypocreomycetidae</taxon>
        <taxon>Glomerellales</taxon>
        <taxon>Glomerellaceae</taxon>
        <taxon>Colletotrichum</taxon>
        <taxon>Colletotrichum acutatum species complex</taxon>
    </lineage>
</organism>
<gene>
    <name evidence="1" type="ORF">CLUP02_07678</name>
</gene>
<sequence length="160" mass="17761">MDTLRNTRCLSLPALEVHSIRTGAGRGWDVKDRCPVVLPSSLGRGKEWKERTVPAQSNDGKCNHHWSRDGDVPDPSFFETALHLGGTSTGISSHPMTRCYRNQMGSRVDTTLPRQTSPYSETILGRILFQLTCITVPIQSLCIMLMAAHTWRDSVLEPAA</sequence>